<feature type="transmembrane region" description="Helical" evidence="1">
    <location>
        <begin position="34"/>
        <end position="58"/>
    </location>
</feature>
<evidence type="ECO:0000256" key="1">
    <source>
        <dbReference type="SAM" id="Phobius"/>
    </source>
</evidence>
<name>A0A365L1Q6_9BACL</name>
<dbReference type="Proteomes" id="UP000251002">
    <property type="component" value="Unassembled WGS sequence"/>
</dbReference>
<accession>A0A365L1Q6</accession>
<sequence length="65" mass="7600">MRRIEVFLAILLVVIGILCLTMSGTLMLETGMTVFLTTFFQVCLWMGIPLILTGIIYWRYSRKRR</sequence>
<dbReference type="RefSeq" id="WP_112222899.1">
    <property type="nucleotide sequence ID" value="NZ_CP196859.1"/>
</dbReference>
<organism evidence="2 3">
    <name type="scientific">Planococcus halotolerans</name>
    <dbReference type="NCBI Taxonomy" id="2233542"/>
    <lineage>
        <taxon>Bacteria</taxon>
        <taxon>Bacillati</taxon>
        <taxon>Bacillota</taxon>
        <taxon>Bacilli</taxon>
        <taxon>Bacillales</taxon>
        <taxon>Caryophanaceae</taxon>
        <taxon>Planococcus</taxon>
    </lineage>
</organism>
<feature type="transmembrane region" description="Helical" evidence="1">
    <location>
        <begin position="7"/>
        <end position="28"/>
    </location>
</feature>
<protein>
    <submittedName>
        <fullName evidence="2">Uncharacterized protein</fullName>
    </submittedName>
</protein>
<keyword evidence="3" id="KW-1185">Reference proteome</keyword>
<gene>
    <name evidence="2" type="ORF">DP120_06845</name>
</gene>
<evidence type="ECO:0000313" key="2">
    <source>
        <dbReference type="EMBL" id="RAZ79322.1"/>
    </source>
</evidence>
<keyword evidence="1" id="KW-0812">Transmembrane</keyword>
<reference evidence="2 3" key="1">
    <citation type="submission" date="2018-06" db="EMBL/GenBank/DDBJ databases">
        <title>The draft genome sequences of strains SCU63 and S1.</title>
        <authorList>
            <person name="Gan L."/>
        </authorList>
    </citation>
    <scope>NUCLEOTIDE SEQUENCE [LARGE SCALE GENOMIC DNA]</scope>
    <source>
        <strain evidence="2 3">SCU63</strain>
    </source>
</reference>
<keyword evidence="1" id="KW-1133">Transmembrane helix</keyword>
<comment type="caution">
    <text evidence="2">The sequence shown here is derived from an EMBL/GenBank/DDBJ whole genome shotgun (WGS) entry which is preliminary data.</text>
</comment>
<dbReference type="AlphaFoldDB" id="A0A365L1Q6"/>
<keyword evidence="1" id="KW-0472">Membrane</keyword>
<proteinExistence type="predicted"/>
<dbReference type="EMBL" id="QLZR01000002">
    <property type="protein sequence ID" value="RAZ79322.1"/>
    <property type="molecule type" value="Genomic_DNA"/>
</dbReference>
<evidence type="ECO:0000313" key="3">
    <source>
        <dbReference type="Proteomes" id="UP000251002"/>
    </source>
</evidence>